<evidence type="ECO:0000256" key="7">
    <source>
        <dbReference type="ARBA" id="ARBA00023242"/>
    </source>
</evidence>
<dbReference type="InterPro" id="IPR000504">
    <property type="entry name" value="RRM_dom"/>
</dbReference>
<feature type="domain" description="RRM" evidence="12">
    <location>
        <begin position="308"/>
        <end position="386"/>
    </location>
</feature>
<dbReference type="PANTHER" id="PTHR48039:SF5">
    <property type="entry name" value="RNA-BINDING PROTEIN 28"/>
    <property type="match status" value="1"/>
</dbReference>
<protein>
    <recommendedName>
        <fullName evidence="3">Multiple RNA-binding domain-containing protein 1</fullName>
    </recommendedName>
</protein>
<keyword evidence="5" id="KW-0677">Repeat</keyword>
<evidence type="ECO:0000256" key="2">
    <source>
        <dbReference type="ARBA" id="ARBA00008033"/>
    </source>
</evidence>
<evidence type="ECO:0000313" key="14">
    <source>
        <dbReference type="Proteomes" id="UP000002258"/>
    </source>
</evidence>
<evidence type="ECO:0000256" key="8">
    <source>
        <dbReference type="ARBA" id="ARBA00023274"/>
    </source>
</evidence>
<keyword evidence="7" id="KW-0539">Nucleus</keyword>
<dbReference type="InParanoid" id="A3GHA2"/>
<keyword evidence="6 9" id="KW-0694">RNA-binding</keyword>
<feature type="domain" description="RRM" evidence="12">
    <location>
        <begin position="713"/>
        <end position="790"/>
    </location>
</feature>
<dbReference type="OMA" id="FNNTCIQ"/>
<dbReference type="GO" id="GO:0003729">
    <property type="term" value="F:mRNA binding"/>
    <property type="evidence" value="ECO:0007669"/>
    <property type="project" value="TreeGrafter"/>
</dbReference>
<dbReference type="FunFam" id="3.30.70.330:FF:000459">
    <property type="entry name" value="Multiple RNA-binding domain-containing protein 1"/>
    <property type="match status" value="1"/>
</dbReference>
<dbReference type="InterPro" id="IPR035979">
    <property type="entry name" value="RBD_domain_sf"/>
</dbReference>
<feature type="region of interest" description="Disordered" evidence="11">
    <location>
        <begin position="261"/>
        <end position="286"/>
    </location>
</feature>
<dbReference type="PANTHER" id="PTHR48039">
    <property type="entry name" value="RNA-BINDING MOTIF PROTEIN 14B"/>
    <property type="match status" value="1"/>
</dbReference>
<evidence type="ECO:0000259" key="12">
    <source>
        <dbReference type="PROSITE" id="PS50102"/>
    </source>
</evidence>
<feature type="domain" description="RRM" evidence="12">
    <location>
        <begin position="491"/>
        <end position="563"/>
    </location>
</feature>
<dbReference type="GO" id="GO:0000472">
    <property type="term" value="P:endonucleolytic cleavage to generate mature 5'-end of SSU-rRNA from (SSU-rRNA, 5.8S rRNA, LSU-rRNA)"/>
    <property type="evidence" value="ECO:0007669"/>
    <property type="project" value="EnsemblFungi"/>
</dbReference>
<evidence type="ECO:0000313" key="13">
    <source>
        <dbReference type="EMBL" id="EAZ62780.1"/>
    </source>
</evidence>
<evidence type="ECO:0000256" key="9">
    <source>
        <dbReference type="PROSITE-ProRule" id="PRU00176"/>
    </source>
</evidence>
<dbReference type="eggNOG" id="KOG0110">
    <property type="taxonomic scope" value="Eukaryota"/>
</dbReference>
<accession>A3GHA2</accession>
<keyword evidence="8" id="KW-0687">Ribonucleoprotein</keyword>
<reference evidence="13 14" key="1">
    <citation type="journal article" date="2007" name="Nat. Biotechnol.">
        <title>Genome sequence of the lignocellulose-bioconverting and xylose-fermenting yeast Pichia stipitis.</title>
        <authorList>
            <person name="Jeffries T.W."/>
            <person name="Grigoriev I.V."/>
            <person name="Grimwood J."/>
            <person name="Laplaza J.M."/>
            <person name="Aerts A."/>
            <person name="Salamov A."/>
            <person name="Schmutz J."/>
            <person name="Lindquist E."/>
            <person name="Dehal P."/>
            <person name="Shapiro H."/>
            <person name="Jin Y.S."/>
            <person name="Passoth V."/>
            <person name="Richardson P.M."/>
        </authorList>
    </citation>
    <scope>NUCLEOTIDE SEQUENCE [LARGE SCALE GENOMIC DNA]</scope>
    <source>
        <strain evidence="14">ATCC 58785 / CBS 6054 / NBRC 10063 / NRRL Y-11545</strain>
    </source>
</reference>
<name>A3GHA2_PICST</name>
<dbReference type="GO" id="GO:0042134">
    <property type="term" value="F:rRNA primary transcript binding"/>
    <property type="evidence" value="ECO:0007669"/>
    <property type="project" value="EnsemblFungi"/>
</dbReference>
<dbReference type="InterPro" id="IPR012677">
    <property type="entry name" value="Nucleotide-bd_a/b_plait_sf"/>
</dbReference>
<dbReference type="STRING" id="322104.A3GHA2"/>
<keyword evidence="4" id="KW-0698">rRNA processing</keyword>
<dbReference type="GO" id="GO:0032040">
    <property type="term" value="C:small-subunit processome"/>
    <property type="evidence" value="ECO:0007669"/>
    <property type="project" value="EnsemblFungi"/>
</dbReference>
<dbReference type="GO" id="GO:0000447">
    <property type="term" value="P:endonucleolytic cleavage in ITS1 to separate SSU-rRNA from 5.8S rRNA and LSU-rRNA from tricistronic rRNA transcript (SSU-rRNA, 5.8S rRNA, LSU-rRNA)"/>
    <property type="evidence" value="ECO:0007669"/>
    <property type="project" value="EnsemblFungi"/>
</dbReference>
<dbReference type="SMART" id="SM00360">
    <property type="entry name" value="RRM"/>
    <property type="match status" value="5"/>
</dbReference>
<dbReference type="Pfam" id="PF00076">
    <property type="entry name" value="RRM_1"/>
    <property type="match status" value="5"/>
</dbReference>
<keyword evidence="10" id="KW-0175">Coiled coil</keyword>
<evidence type="ECO:0000256" key="5">
    <source>
        <dbReference type="ARBA" id="ARBA00022737"/>
    </source>
</evidence>
<sequence length="838" mass="94967">MSRLIVKGLPKYYTEDKLREFFGKQGDVTDVKLMKKRNGESRRFAFVGYKSFEDAEKAASFFNKSFIDTARIDVELAKTFSDPNVPMSFKDRKRQNEERLREQEERLLQQEQQQKKRRKNVNTIDDEIAADPKLREFMEVMKPSHQVKSWANDSTADGSGAPSAAALEEALAKQDSGIKEELSQKYEVKQAREVESDDEYDDFVANRKHSEDDEEEMMSLDNLKKPEAEADVEETADIAADENVSDLDWLKSRRIRIRDNEEEKKEESVGEVVEETAESEEHRARPRRQVEIEESLEEVTAAKIAVTGRLFIRNILYTSTEAEFRDLFEQYGPLQEVHIAVDTRTGKSKGFVYVQFENSSDAVQAYEALDKQIFQGRLLHILPGEKKKDHRLDEFDIKNLPLKKQRELKKKSQASKSQFSWNSLYMNTDAVLDSVAAKMGVSKSQLIDPQNSSSAVKQALAEAHVIGDVRKYFEDRGVDLTTFDRKERDDKVILVKNFPYGTTIEEIGEMFTQYGSLKRMLMPPAGTIAIVEFRDAPAARAAFTKLAYRRFKKSIIYLEKGPKDLFTREPSVHETVDKQEQIENAVEVKVTASDVLGESSKNEQEQNEIEGPTVSIFVKNLNFATTALQLTELFNPLAGFVVATIKTKPDPKNSGGVLSMGFGFVEFRTKEQANAAISALDGHVLEGHKLQLKLSHRQGGSSAGSKTSKSGSNKIIIKNLPFEATRKDILELFGAFGQLKSVRVPKKFDKSARGFAFVEFNLLKEAENAMNQLEGVHLLGRRLVMQYAEQDSESAEAEIEKMTSKVRKQVATQQLAAIRLTGKGKIELEDKKDEFDEL</sequence>
<evidence type="ECO:0000256" key="6">
    <source>
        <dbReference type="ARBA" id="ARBA00022884"/>
    </source>
</evidence>
<dbReference type="CDD" id="cd12565">
    <property type="entry name" value="RRM1_MRD1"/>
    <property type="match status" value="1"/>
</dbReference>
<evidence type="ECO:0000256" key="3">
    <source>
        <dbReference type="ARBA" id="ARBA00013428"/>
    </source>
</evidence>
<dbReference type="InterPro" id="IPR034482">
    <property type="entry name" value="Mrd1_RRM3"/>
</dbReference>
<dbReference type="KEGG" id="pic:PICST_86797"/>
<dbReference type="Gene3D" id="3.30.70.330">
    <property type="match status" value="5"/>
</dbReference>
<dbReference type="FunFam" id="3.30.70.330:FF:000247">
    <property type="entry name" value="Multiple RNA-binding domain-containing protein 1"/>
    <property type="match status" value="1"/>
</dbReference>
<dbReference type="InterPro" id="IPR051945">
    <property type="entry name" value="RRM_MRD1_RNA_proc_ribogen"/>
</dbReference>
<comment type="caution">
    <text evidence="13">The sequence shown here is derived from an EMBL/GenBank/DDBJ whole genome shotgun (WGS) entry which is preliminary data.</text>
</comment>
<dbReference type="HOGENOM" id="CLU_008479_0_0_1"/>
<dbReference type="GO" id="GO:0030686">
    <property type="term" value="C:90S preribosome"/>
    <property type="evidence" value="ECO:0007669"/>
    <property type="project" value="EnsemblFungi"/>
</dbReference>
<dbReference type="Proteomes" id="UP000002258">
    <property type="component" value="Chromosome 1"/>
</dbReference>
<dbReference type="FunCoup" id="A3GHA2">
    <property type="interactions" value="1195"/>
</dbReference>
<gene>
    <name evidence="13" type="ORF">PICST_86797</name>
</gene>
<evidence type="ECO:0000256" key="10">
    <source>
        <dbReference type="SAM" id="Coils"/>
    </source>
</evidence>
<evidence type="ECO:0000256" key="1">
    <source>
        <dbReference type="ARBA" id="ARBA00004123"/>
    </source>
</evidence>
<comment type="similarity">
    <text evidence="2">Belongs to the RRM MRD1 family.</text>
</comment>
<feature type="domain" description="RRM" evidence="12">
    <location>
        <begin position="2"/>
        <end position="79"/>
    </location>
</feature>
<dbReference type="GO" id="GO:0000480">
    <property type="term" value="P:endonucleolytic cleavage in 5'-ETS of tricistronic rRNA transcript (SSU-rRNA, 5.8S rRNA, LSU-rRNA)"/>
    <property type="evidence" value="ECO:0007669"/>
    <property type="project" value="EnsemblFungi"/>
</dbReference>
<dbReference type="PROSITE" id="PS50102">
    <property type="entry name" value="RRM"/>
    <property type="match status" value="5"/>
</dbReference>
<evidence type="ECO:0000256" key="11">
    <source>
        <dbReference type="SAM" id="MobiDB-lite"/>
    </source>
</evidence>
<dbReference type="OrthoDB" id="439639at2759"/>
<feature type="domain" description="RRM" evidence="12">
    <location>
        <begin position="614"/>
        <end position="697"/>
    </location>
</feature>
<dbReference type="GO" id="GO:0034462">
    <property type="term" value="P:small-subunit processome assembly"/>
    <property type="evidence" value="ECO:0007669"/>
    <property type="project" value="EnsemblFungi"/>
</dbReference>
<proteinExistence type="inferred from homology"/>
<organism evidence="13 14">
    <name type="scientific">Scheffersomyces stipitis (strain ATCC 58785 / CBS 6054 / NBRC 10063 / NRRL Y-11545)</name>
    <name type="common">Yeast</name>
    <name type="synonym">Pichia stipitis</name>
    <dbReference type="NCBI Taxonomy" id="322104"/>
    <lineage>
        <taxon>Eukaryota</taxon>
        <taxon>Fungi</taxon>
        <taxon>Dikarya</taxon>
        <taxon>Ascomycota</taxon>
        <taxon>Saccharomycotina</taxon>
        <taxon>Pichiomycetes</taxon>
        <taxon>Debaryomycetaceae</taxon>
        <taxon>Scheffersomyces</taxon>
    </lineage>
</organism>
<feature type="coiled-coil region" evidence="10">
    <location>
        <begin position="90"/>
        <end position="121"/>
    </location>
</feature>
<dbReference type="RefSeq" id="XP_001386803.1">
    <property type="nucleotide sequence ID" value="XM_001386766.1"/>
</dbReference>
<dbReference type="EMBL" id="AAVQ01000002">
    <property type="protein sequence ID" value="EAZ62780.1"/>
    <property type="molecule type" value="Genomic_DNA"/>
</dbReference>
<evidence type="ECO:0000256" key="4">
    <source>
        <dbReference type="ARBA" id="ARBA00022552"/>
    </source>
</evidence>
<dbReference type="SUPFAM" id="SSF54928">
    <property type="entry name" value="RNA-binding domain, RBD"/>
    <property type="match status" value="3"/>
</dbReference>
<keyword evidence="14" id="KW-1185">Reference proteome</keyword>
<dbReference type="CDD" id="cd12568">
    <property type="entry name" value="RRM3_MRD1"/>
    <property type="match status" value="1"/>
</dbReference>
<dbReference type="AlphaFoldDB" id="A3GHA2"/>
<comment type="subcellular location">
    <subcellularLocation>
        <location evidence="1">Nucleus</location>
    </subcellularLocation>
</comment>
<dbReference type="GeneID" id="4851651"/>